<name>A0A4C1ZIN4_EUMVA</name>
<proteinExistence type="predicted"/>
<comment type="caution">
    <text evidence="1">The sequence shown here is derived from an EMBL/GenBank/DDBJ whole genome shotgun (WGS) entry which is preliminary data.</text>
</comment>
<protein>
    <submittedName>
        <fullName evidence="1">Uncharacterized protein</fullName>
    </submittedName>
</protein>
<organism evidence="1 2">
    <name type="scientific">Eumeta variegata</name>
    <name type="common">Bagworm moth</name>
    <name type="synonym">Eumeta japonica</name>
    <dbReference type="NCBI Taxonomy" id="151549"/>
    <lineage>
        <taxon>Eukaryota</taxon>
        <taxon>Metazoa</taxon>
        <taxon>Ecdysozoa</taxon>
        <taxon>Arthropoda</taxon>
        <taxon>Hexapoda</taxon>
        <taxon>Insecta</taxon>
        <taxon>Pterygota</taxon>
        <taxon>Neoptera</taxon>
        <taxon>Endopterygota</taxon>
        <taxon>Lepidoptera</taxon>
        <taxon>Glossata</taxon>
        <taxon>Ditrysia</taxon>
        <taxon>Tineoidea</taxon>
        <taxon>Psychidae</taxon>
        <taxon>Oiketicinae</taxon>
        <taxon>Eumeta</taxon>
    </lineage>
</organism>
<dbReference type="EMBL" id="BGZK01001798">
    <property type="protein sequence ID" value="GBP86477.1"/>
    <property type="molecule type" value="Genomic_DNA"/>
</dbReference>
<evidence type="ECO:0000313" key="1">
    <source>
        <dbReference type="EMBL" id="GBP86477.1"/>
    </source>
</evidence>
<sequence>MKDVINLKLSAKLIHVAGKAFRCRRYPIRNQETGNALVTLQGCECSWALTTTYYLLVSWGENKIQLGKRFDWGLGGCADLDDDKTRVTKRLVRWLSARLGSLIADVIATMIAIRTNSQRALRDTGRVI</sequence>
<dbReference type="AlphaFoldDB" id="A0A4C1ZIN4"/>
<keyword evidence="2" id="KW-1185">Reference proteome</keyword>
<gene>
    <name evidence="1" type="ORF">EVAR_53828_1</name>
</gene>
<reference evidence="1 2" key="1">
    <citation type="journal article" date="2019" name="Commun. Biol.">
        <title>The bagworm genome reveals a unique fibroin gene that provides high tensile strength.</title>
        <authorList>
            <person name="Kono N."/>
            <person name="Nakamura H."/>
            <person name="Ohtoshi R."/>
            <person name="Tomita M."/>
            <person name="Numata K."/>
            <person name="Arakawa K."/>
        </authorList>
    </citation>
    <scope>NUCLEOTIDE SEQUENCE [LARGE SCALE GENOMIC DNA]</scope>
</reference>
<accession>A0A4C1ZIN4</accession>
<evidence type="ECO:0000313" key="2">
    <source>
        <dbReference type="Proteomes" id="UP000299102"/>
    </source>
</evidence>
<dbReference type="Proteomes" id="UP000299102">
    <property type="component" value="Unassembled WGS sequence"/>
</dbReference>